<accession>A0A5C5GAP5</accession>
<proteinExistence type="predicted"/>
<dbReference type="PANTHER" id="PTHR47098:SF2">
    <property type="entry name" value="PROTEIN MAK32"/>
    <property type="match status" value="1"/>
</dbReference>
<sequence>MSGTILISSNLIVDDIQLSDGSEMGLRPGGAALWAALGARAFWPDVTMLAGVGEDFDEVFGDIVATNGLRPEAHVVRDAHTIRSRLSYAAEDDRTERPDFGPDHFERMQVTVAEAPAVLLPAAGTYVFRDLWPNFWADLAARRSTLGTIFWELQGDAARADLWDDIAALLPLVDIFSLNLAEAEAIFGAVAPEEVVARLQEEGAATVVLRMGADGAIAADASRAIMVSPAEGPVTDVTGGGNSFCGGFLAGFVATGGDLDAAARAGAASAARAIAQYGPPPPAEPGEAERLAATAAVRDLQGMGQ</sequence>
<organism evidence="2 3">
    <name type="scientific">Pelagovum pacificum</name>
    <dbReference type="NCBI Taxonomy" id="2588711"/>
    <lineage>
        <taxon>Bacteria</taxon>
        <taxon>Pseudomonadati</taxon>
        <taxon>Pseudomonadota</taxon>
        <taxon>Alphaproteobacteria</taxon>
        <taxon>Rhodobacterales</taxon>
        <taxon>Paracoccaceae</taxon>
        <taxon>Pelagovum</taxon>
    </lineage>
</organism>
<dbReference type="InterPro" id="IPR029056">
    <property type="entry name" value="Ribokinase-like"/>
</dbReference>
<dbReference type="Proteomes" id="UP000314011">
    <property type="component" value="Unassembled WGS sequence"/>
</dbReference>
<dbReference type="PANTHER" id="PTHR47098">
    <property type="entry name" value="PROTEIN MAK32"/>
    <property type="match status" value="1"/>
</dbReference>
<keyword evidence="3" id="KW-1185">Reference proteome</keyword>
<dbReference type="OrthoDB" id="9776822at2"/>
<dbReference type="InterPro" id="IPR011611">
    <property type="entry name" value="PfkB_dom"/>
</dbReference>
<feature type="domain" description="Carbohydrate kinase PfkB" evidence="1">
    <location>
        <begin position="17"/>
        <end position="279"/>
    </location>
</feature>
<evidence type="ECO:0000313" key="2">
    <source>
        <dbReference type="EMBL" id="TNY31042.1"/>
    </source>
</evidence>
<dbReference type="AlphaFoldDB" id="A0A5C5GAP5"/>
<dbReference type="GO" id="GO:0003824">
    <property type="term" value="F:catalytic activity"/>
    <property type="evidence" value="ECO:0007669"/>
    <property type="project" value="UniProtKB-ARBA"/>
</dbReference>
<dbReference type="Gene3D" id="3.40.1190.20">
    <property type="match status" value="1"/>
</dbReference>
<evidence type="ECO:0000313" key="3">
    <source>
        <dbReference type="Proteomes" id="UP000314011"/>
    </source>
</evidence>
<dbReference type="SUPFAM" id="SSF53613">
    <property type="entry name" value="Ribokinase-like"/>
    <property type="match status" value="1"/>
</dbReference>
<evidence type="ECO:0000259" key="1">
    <source>
        <dbReference type="Pfam" id="PF00294"/>
    </source>
</evidence>
<name>A0A5C5GAP5_9RHOB</name>
<gene>
    <name evidence="2" type="ORF">FHY64_18300</name>
</gene>
<comment type="caution">
    <text evidence="2">The sequence shown here is derived from an EMBL/GenBank/DDBJ whole genome shotgun (WGS) entry which is preliminary data.</text>
</comment>
<dbReference type="Pfam" id="PF00294">
    <property type="entry name" value="PfkB"/>
    <property type="match status" value="1"/>
</dbReference>
<dbReference type="EMBL" id="VFFF01000003">
    <property type="protein sequence ID" value="TNY31042.1"/>
    <property type="molecule type" value="Genomic_DNA"/>
</dbReference>
<dbReference type="RefSeq" id="WP_140197310.1">
    <property type="nucleotide sequence ID" value="NZ_CP065915.1"/>
</dbReference>
<reference evidence="2 3" key="1">
    <citation type="submission" date="2019-06" db="EMBL/GenBank/DDBJ databases">
        <title>Genome of new Rhodobacteraceae sp. SM1903.</title>
        <authorList>
            <person name="Ren X."/>
        </authorList>
    </citation>
    <scope>NUCLEOTIDE SEQUENCE [LARGE SCALE GENOMIC DNA]</scope>
    <source>
        <strain evidence="2 3">SM1903</strain>
    </source>
</reference>
<protein>
    <recommendedName>
        <fullName evidence="1">Carbohydrate kinase PfkB domain-containing protein</fullName>
    </recommendedName>
</protein>